<evidence type="ECO:0000259" key="12">
    <source>
        <dbReference type="PROSITE" id="PS50157"/>
    </source>
</evidence>
<dbReference type="SMART" id="SM00355">
    <property type="entry name" value="ZnF_C2H2"/>
    <property type="match status" value="4"/>
</dbReference>
<proteinExistence type="inferred from homology"/>
<name>A0A9D4U2G4_ADICA</name>
<accession>A0A9D4U2G4</accession>
<dbReference type="Proteomes" id="UP000886520">
    <property type="component" value="Chromosome 25"/>
</dbReference>
<evidence type="ECO:0000256" key="1">
    <source>
        <dbReference type="ARBA" id="ARBA00004123"/>
    </source>
</evidence>
<keyword evidence="8" id="KW-0539">Nucleus</keyword>
<dbReference type="PROSITE" id="PS00028">
    <property type="entry name" value="ZINC_FINGER_C2H2_1"/>
    <property type="match status" value="1"/>
</dbReference>
<keyword evidence="5" id="KW-0862">Zinc</keyword>
<gene>
    <name evidence="13" type="ORF">GOP47_0025643</name>
</gene>
<dbReference type="SUPFAM" id="SSF57667">
    <property type="entry name" value="beta-beta-alpha zinc fingers"/>
    <property type="match status" value="2"/>
</dbReference>
<dbReference type="GO" id="GO:0005634">
    <property type="term" value="C:nucleus"/>
    <property type="evidence" value="ECO:0007669"/>
    <property type="project" value="UniProtKB-SubCell"/>
</dbReference>
<keyword evidence="7" id="KW-0804">Transcription</keyword>
<feature type="region of interest" description="Disordered" evidence="11">
    <location>
        <begin position="256"/>
        <end position="281"/>
    </location>
</feature>
<evidence type="ECO:0000256" key="3">
    <source>
        <dbReference type="ARBA" id="ARBA00022737"/>
    </source>
</evidence>
<protein>
    <recommendedName>
        <fullName evidence="12">C2H2-type domain-containing protein</fullName>
    </recommendedName>
</protein>
<feature type="compositionally biased region" description="Polar residues" evidence="11">
    <location>
        <begin position="498"/>
        <end position="508"/>
    </location>
</feature>
<comment type="subcellular location">
    <subcellularLocation>
        <location evidence="1">Nucleus</location>
    </subcellularLocation>
</comment>
<keyword evidence="4 10" id="KW-0863">Zinc-finger</keyword>
<evidence type="ECO:0000256" key="4">
    <source>
        <dbReference type="ARBA" id="ARBA00022771"/>
    </source>
</evidence>
<evidence type="ECO:0000256" key="2">
    <source>
        <dbReference type="ARBA" id="ARBA00022723"/>
    </source>
</evidence>
<evidence type="ECO:0000256" key="7">
    <source>
        <dbReference type="ARBA" id="ARBA00023163"/>
    </source>
</evidence>
<dbReference type="InterPro" id="IPR013087">
    <property type="entry name" value="Znf_C2H2_type"/>
</dbReference>
<dbReference type="Gene3D" id="3.30.160.60">
    <property type="entry name" value="Classic Zinc Finger"/>
    <property type="match status" value="2"/>
</dbReference>
<dbReference type="InterPro" id="IPR036236">
    <property type="entry name" value="Znf_C2H2_sf"/>
</dbReference>
<evidence type="ECO:0000256" key="10">
    <source>
        <dbReference type="PROSITE-ProRule" id="PRU00042"/>
    </source>
</evidence>
<dbReference type="AlphaFoldDB" id="A0A9D4U2G4"/>
<evidence type="ECO:0000256" key="9">
    <source>
        <dbReference type="ARBA" id="ARBA00023452"/>
    </source>
</evidence>
<keyword evidence="3" id="KW-0677">Repeat</keyword>
<sequence length="572" mass="64075">MSSNSLYLNNMHSSCCFPPPAHLTSTAPTLPLCKQEPTPFTPQLYAHPASELSSSLASPPSHNHHIIESACIPFTDLLSSSAMFSIMNSKDESPSSNLPLFQCASFINDRHVISCDSSLYQELDRHSQKQCDLSIGRDQIGSSVVTAECGEEEVSHQYVDAADDEEDEYEYRGRPHSNPVAMEALPLFNMDPVKVEDVDTLSSRSTGQNYRNLNQGSLEEEERRDIYNGVAVDLQIGLPSFNRSEEQAMSNIEGFSVKEEEEQYTSNYESSSPSNSMEPFGLAADDHHDSKPAKRLLAEGHYWVPSAAQIMIGSTQFACPLCSKTFNRYNNMQMHMWGHGSQYRGGPDSLKGAQPSTTANQLLRMPCYCCAEGCRNNRKHPRAKPLKDFRTLQTHFKRKHGVKPFACRKCGKTFAVRGDWRTHEKNCGKLWFCSCGSDFKHKRSLKDHIRAFGNTHIPIEAPPSAPASRLDPNGEVQGHLSSQHQQRRRRQHQRHSQEPSASSLHSQNVLGSSRLIPSSLTVPQGQHQQLLSPTLEVLTQNQHHEQVLPHTSLPLATQYTHQHAYSSVLFKQ</sequence>
<evidence type="ECO:0000313" key="13">
    <source>
        <dbReference type="EMBL" id="KAI5059324.1"/>
    </source>
</evidence>
<comment type="similarity">
    <text evidence="9">Belongs to the WIP C2H2-type zinc-finger protein family.</text>
</comment>
<dbReference type="InterPro" id="IPR059161">
    <property type="entry name" value="Znf-C2H2_STOP1/2_3rd"/>
</dbReference>
<evidence type="ECO:0000256" key="8">
    <source>
        <dbReference type="ARBA" id="ARBA00023242"/>
    </source>
</evidence>
<feature type="compositionally biased region" description="Low complexity" evidence="11">
    <location>
        <begin position="266"/>
        <end position="279"/>
    </location>
</feature>
<feature type="compositionally biased region" description="Basic residues" evidence="11">
    <location>
        <begin position="485"/>
        <end position="494"/>
    </location>
</feature>
<dbReference type="GO" id="GO:0003700">
    <property type="term" value="F:DNA-binding transcription factor activity"/>
    <property type="evidence" value="ECO:0007669"/>
    <property type="project" value="InterPro"/>
</dbReference>
<dbReference type="PANTHER" id="PTHR45878">
    <property type="entry name" value="ZINC FINGER PROTEIN WIP2"/>
    <property type="match status" value="1"/>
</dbReference>
<dbReference type="EMBL" id="JABFUD020000025">
    <property type="protein sequence ID" value="KAI5059324.1"/>
    <property type="molecule type" value="Genomic_DNA"/>
</dbReference>
<dbReference type="PANTHER" id="PTHR45878:SF1">
    <property type="entry name" value="ZINC FINGER PROTEIN WIP2"/>
    <property type="match status" value="1"/>
</dbReference>
<keyword evidence="2" id="KW-0479">Metal-binding</keyword>
<organism evidence="13 14">
    <name type="scientific">Adiantum capillus-veneris</name>
    <name type="common">Maidenhair fern</name>
    <dbReference type="NCBI Taxonomy" id="13818"/>
    <lineage>
        <taxon>Eukaryota</taxon>
        <taxon>Viridiplantae</taxon>
        <taxon>Streptophyta</taxon>
        <taxon>Embryophyta</taxon>
        <taxon>Tracheophyta</taxon>
        <taxon>Polypodiopsida</taxon>
        <taxon>Polypodiidae</taxon>
        <taxon>Polypodiales</taxon>
        <taxon>Pteridineae</taxon>
        <taxon>Pteridaceae</taxon>
        <taxon>Vittarioideae</taxon>
        <taxon>Adiantum</taxon>
    </lineage>
</organism>
<evidence type="ECO:0000256" key="11">
    <source>
        <dbReference type="SAM" id="MobiDB-lite"/>
    </source>
</evidence>
<dbReference type="Pfam" id="PF22995">
    <property type="entry name" value="C2CH-3rd_BIRD-IDD"/>
    <property type="match status" value="1"/>
</dbReference>
<dbReference type="Pfam" id="PF23115">
    <property type="entry name" value="zf-C2H2_STOP2_3rd"/>
    <property type="match status" value="1"/>
</dbReference>
<feature type="region of interest" description="Disordered" evidence="11">
    <location>
        <begin position="456"/>
        <end position="508"/>
    </location>
</feature>
<dbReference type="Pfam" id="PF00096">
    <property type="entry name" value="zf-C2H2"/>
    <property type="match status" value="1"/>
</dbReference>
<dbReference type="InterPro" id="IPR043584">
    <property type="entry name" value="WIP1/2/3/4/5/6"/>
</dbReference>
<keyword evidence="14" id="KW-1185">Reference proteome</keyword>
<evidence type="ECO:0000313" key="14">
    <source>
        <dbReference type="Proteomes" id="UP000886520"/>
    </source>
</evidence>
<dbReference type="GO" id="GO:0008270">
    <property type="term" value="F:zinc ion binding"/>
    <property type="evidence" value="ECO:0007669"/>
    <property type="project" value="UniProtKB-KW"/>
</dbReference>
<evidence type="ECO:0000256" key="6">
    <source>
        <dbReference type="ARBA" id="ARBA00023015"/>
    </source>
</evidence>
<dbReference type="PROSITE" id="PS50157">
    <property type="entry name" value="ZINC_FINGER_C2H2_2"/>
    <property type="match status" value="2"/>
</dbReference>
<evidence type="ECO:0000256" key="5">
    <source>
        <dbReference type="ARBA" id="ARBA00022833"/>
    </source>
</evidence>
<comment type="caution">
    <text evidence="13">The sequence shown here is derived from an EMBL/GenBank/DDBJ whole genome shotgun (WGS) entry which is preliminary data.</text>
</comment>
<dbReference type="OrthoDB" id="6077919at2759"/>
<feature type="domain" description="C2H2-type" evidence="12">
    <location>
        <begin position="317"/>
        <end position="344"/>
    </location>
</feature>
<reference evidence="13" key="1">
    <citation type="submission" date="2021-01" db="EMBL/GenBank/DDBJ databases">
        <title>Adiantum capillus-veneris genome.</title>
        <authorList>
            <person name="Fang Y."/>
            <person name="Liao Q."/>
        </authorList>
    </citation>
    <scope>NUCLEOTIDE SEQUENCE</scope>
    <source>
        <strain evidence="13">H3</strain>
        <tissue evidence="13">Leaf</tissue>
    </source>
</reference>
<keyword evidence="6" id="KW-0805">Transcription regulation</keyword>
<dbReference type="FunFam" id="3.30.160.60:FF:000523">
    <property type="entry name" value="Zinc finger protein WIP2"/>
    <property type="match status" value="1"/>
</dbReference>
<dbReference type="InterPro" id="IPR055187">
    <property type="entry name" value="C2CH-3rd_BIRD-IDD"/>
</dbReference>
<feature type="domain" description="C2H2-type" evidence="12">
    <location>
        <begin position="405"/>
        <end position="425"/>
    </location>
</feature>